<dbReference type="OrthoDB" id="7777158at2"/>
<keyword evidence="2" id="KW-0472">Membrane</keyword>
<feature type="transmembrane region" description="Helical" evidence="2">
    <location>
        <begin position="115"/>
        <end position="139"/>
    </location>
</feature>
<name>A0A2V2LC35_9RHOB</name>
<proteinExistence type="predicted"/>
<sequence>MPQDRRDARPDTTTRTGGGAADTHPVIDQDDWDARLADARARRAEVLARRIAEQRGPTPDPAAEPGPEAALNSTPAEATAPHAGVRQTFGARRTSPQPGAHWFDGPRRKGAAGGLAMMGAFCVGLGFALPFALVLAPAFQSDRAAVSAPVTLAAPAMPREVSLNAPASPAQSAPATLPDAVPATDTAPARGQAGPDGTPKLAASPAPDAPPPGPQMQTADTNDPGAGEAPPIDPPTLARAKIHVNVPRFASQNLVADKIDALRQAGFSDLPRADTPYTIRTGQVRFYHAEDAQIAELVARQADVELRDFTSYAPKPRPGTVELWMAGRSTGAQVTRSKPGFSLSGELRTMGAAFSDLVESFPRGNER</sequence>
<feature type="compositionally biased region" description="Basic and acidic residues" evidence="1">
    <location>
        <begin position="1"/>
        <end position="12"/>
    </location>
</feature>
<evidence type="ECO:0000313" key="3">
    <source>
        <dbReference type="EMBL" id="PWR02875.1"/>
    </source>
</evidence>
<dbReference type="Proteomes" id="UP000245680">
    <property type="component" value="Unassembled WGS sequence"/>
</dbReference>
<dbReference type="RefSeq" id="WP_109811535.1">
    <property type="nucleotide sequence ID" value="NZ_QGKU01000032.1"/>
</dbReference>
<evidence type="ECO:0000256" key="2">
    <source>
        <dbReference type="SAM" id="Phobius"/>
    </source>
</evidence>
<reference evidence="3 4" key="1">
    <citation type="submission" date="2018-05" db="EMBL/GenBank/DDBJ databases">
        <title>Rhodobacteraceae gen. nov., sp. nov. isolated from sea water.</title>
        <authorList>
            <person name="Ren Y."/>
        </authorList>
    </citation>
    <scope>NUCLEOTIDE SEQUENCE [LARGE SCALE GENOMIC DNA]</scope>
    <source>
        <strain evidence="3 4">TG-679</strain>
    </source>
</reference>
<keyword evidence="4" id="KW-1185">Reference proteome</keyword>
<comment type="caution">
    <text evidence="3">The sequence shown here is derived from an EMBL/GenBank/DDBJ whole genome shotgun (WGS) entry which is preliminary data.</text>
</comment>
<evidence type="ECO:0000256" key="1">
    <source>
        <dbReference type="SAM" id="MobiDB-lite"/>
    </source>
</evidence>
<feature type="region of interest" description="Disordered" evidence="1">
    <location>
        <begin position="1"/>
        <end position="30"/>
    </location>
</feature>
<dbReference type="EMBL" id="QGKU01000032">
    <property type="protein sequence ID" value="PWR02875.1"/>
    <property type="molecule type" value="Genomic_DNA"/>
</dbReference>
<keyword evidence="2" id="KW-0812">Transmembrane</keyword>
<evidence type="ECO:0000313" key="4">
    <source>
        <dbReference type="Proteomes" id="UP000245680"/>
    </source>
</evidence>
<gene>
    <name evidence="3" type="ORF">DKT77_09890</name>
</gene>
<accession>A0A2V2LC35</accession>
<feature type="region of interest" description="Disordered" evidence="1">
    <location>
        <begin position="163"/>
        <end position="235"/>
    </location>
</feature>
<dbReference type="AlphaFoldDB" id="A0A2V2LC35"/>
<feature type="region of interest" description="Disordered" evidence="1">
    <location>
        <begin position="48"/>
        <end position="84"/>
    </location>
</feature>
<feature type="compositionally biased region" description="Low complexity" evidence="1">
    <location>
        <begin position="165"/>
        <end position="189"/>
    </location>
</feature>
<keyword evidence="2" id="KW-1133">Transmembrane helix</keyword>
<organism evidence="3 4">
    <name type="scientific">Meridianimarinicoccus roseus</name>
    <dbReference type="NCBI Taxonomy" id="2072018"/>
    <lineage>
        <taxon>Bacteria</taxon>
        <taxon>Pseudomonadati</taxon>
        <taxon>Pseudomonadota</taxon>
        <taxon>Alphaproteobacteria</taxon>
        <taxon>Rhodobacterales</taxon>
        <taxon>Paracoccaceae</taxon>
        <taxon>Meridianimarinicoccus</taxon>
    </lineage>
</organism>
<protein>
    <submittedName>
        <fullName evidence="3">Uncharacterized protein</fullName>
    </submittedName>
</protein>